<dbReference type="EMBL" id="ATMH01006262">
    <property type="protein sequence ID" value="EPY26218.1"/>
    <property type="molecule type" value="Genomic_DNA"/>
</dbReference>
<dbReference type="EMBL" id="ATMH01001356">
    <property type="protein sequence ID" value="EPY34746.1"/>
    <property type="molecule type" value="Genomic_DNA"/>
</dbReference>
<dbReference type="SUPFAM" id="SSF52047">
    <property type="entry name" value="RNI-like"/>
    <property type="match status" value="1"/>
</dbReference>
<dbReference type="OrthoDB" id="120976at2759"/>
<dbReference type="Pfam" id="PF18044">
    <property type="entry name" value="zf-CCCH_4"/>
    <property type="match status" value="1"/>
</dbReference>
<feature type="transmembrane region" description="Helical" evidence="6">
    <location>
        <begin position="382"/>
        <end position="401"/>
    </location>
</feature>
<dbReference type="SMART" id="SM00356">
    <property type="entry name" value="ZnF_C3H1"/>
    <property type="match status" value="1"/>
</dbReference>
<reference evidence="8 11" key="1">
    <citation type="journal article" date="2013" name="PLoS ONE">
        <title>Predicting the Proteins of Angomonas deanei, Strigomonas culicis and Their Respective Endosymbionts Reveals New Aspects of the Trypanosomatidae Family.</title>
        <authorList>
            <person name="Motta M.C."/>
            <person name="Martins A.C."/>
            <person name="de Souza S.S."/>
            <person name="Catta-Preta C.M."/>
            <person name="Silva R."/>
            <person name="Klein C.C."/>
            <person name="de Almeida L.G."/>
            <person name="de Lima Cunha O."/>
            <person name="Ciapina L.P."/>
            <person name="Brocchi M."/>
            <person name="Colabardini A.C."/>
            <person name="de Araujo Lima B."/>
            <person name="Machado C.R."/>
            <person name="de Almeida Soares C.M."/>
            <person name="Probst C.M."/>
            <person name="de Menezes C.B."/>
            <person name="Thompson C.E."/>
            <person name="Bartholomeu D.C."/>
            <person name="Gradia D.F."/>
            <person name="Pavoni D.P."/>
            <person name="Grisard E.C."/>
            <person name="Fantinatti-Garboggini F."/>
            <person name="Marchini F.K."/>
            <person name="Rodrigues-Luiz G.F."/>
            <person name="Wagner G."/>
            <person name="Goldman G.H."/>
            <person name="Fietto J.L."/>
            <person name="Elias M.C."/>
            <person name="Goldman M.H."/>
            <person name="Sagot M.F."/>
            <person name="Pereira M."/>
            <person name="Stoco P.H."/>
            <person name="de Mendonca-Neto R.P."/>
            <person name="Teixeira S.M."/>
            <person name="Maciel T.E."/>
            <person name="de Oliveira Mendes T.A."/>
            <person name="Urmenyi T.P."/>
            <person name="de Souza W."/>
            <person name="Schenkman S."/>
            <person name="de Vasconcelos A.T."/>
        </authorList>
    </citation>
    <scope>NUCLEOTIDE SEQUENCE [LARGE SCALE GENOMIC DNA]</scope>
</reference>
<feature type="domain" description="C3H1-type" evidence="7">
    <location>
        <begin position="268"/>
        <end position="295"/>
    </location>
</feature>
<keyword evidence="3 4" id="KW-0862">Zinc</keyword>
<accession>S9UBA7</accession>
<evidence type="ECO:0000256" key="6">
    <source>
        <dbReference type="SAM" id="Phobius"/>
    </source>
</evidence>
<feature type="region of interest" description="Disordered" evidence="5">
    <location>
        <begin position="344"/>
        <end position="378"/>
    </location>
</feature>
<keyword evidence="11" id="KW-1185">Reference proteome</keyword>
<dbReference type="Proteomes" id="UP000015354">
    <property type="component" value="Unassembled WGS sequence"/>
</dbReference>
<sequence length="403" mass="44860">METYEDDYQVDDDHDDVSIIATAVTDVTKKKKKKKKKTKRLYDQYLADSGSEASVYSEEEEEDHGLACEEFTVGSDINILVQQTVQNMIQSVCLEDYDGLSVFGDHELRCFAAAVKHNSSIVSLQIRYLDVSDVSLVPLCEALKQHPSLRALDLSGTHGGEPTSKALRELVCNNPHIIFARLDDSICNARDIAIIEEACRYNALVCPDPNNNPFQLGLLRKISAMDEKVHKYNEQLQARPWLFQDPSQDQEQERKKKKVIIASGGTGKIGAEVCPQFVLGRCAYGSRCKFIHPERTSALRNAAASSLHERSERMGDGISTNFTTATTARHRLQSRLRPSRFTFHGALVTKRSQPTSEGSSSESEEDVNQSAHDESRKRRETLVATWSLTVAIACCCGALAISM</sequence>
<dbReference type="Gene3D" id="3.30.1370.210">
    <property type="match status" value="1"/>
</dbReference>
<gene>
    <name evidence="10" type="ORF">STCU_00129</name>
    <name evidence="9" type="ORF">STCU_01356</name>
    <name evidence="8" type="ORF">STCU_06262</name>
</gene>
<evidence type="ECO:0000259" key="7">
    <source>
        <dbReference type="PROSITE" id="PS50103"/>
    </source>
</evidence>
<dbReference type="InterPro" id="IPR000571">
    <property type="entry name" value="Znf_CCCH"/>
</dbReference>
<keyword evidence="2 4" id="KW-0863">Zinc-finger</keyword>
<proteinExistence type="predicted"/>
<dbReference type="GO" id="GO:0008270">
    <property type="term" value="F:zinc ion binding"/>
    <property type="evidence" value="ECO:0007669"/>
    <property type="project" value="UniProtKB-KW"/>
</dbReference>
<comment type="caution">
    <text evidence="8">The sequence shown here is derived from an EMBL/GenBank/DDBJ whole genome shotgun (WGS) entry which is preliminary data.</text>
</comment>
<dbReference type="PROSITE" id="PS50103">
    <property type="entry name" value="ZF_C3H1"/>
    <property type="match status" value="1"/>
</dbReference>
<evidence type="ECO:0000256" key="1">
    <source>
        <dbReference type="ARBA" id="ARBA00022723"/>
    </source>
</evidence>
<keyword evidence="6" id="KW-0812">Transmembrane</keyword>
<dbReference type="SUPFAM" id="SSF90229">
    <property type="entry name" value="CCCH zinc finger"/>
    <property type="match status" value="1"/>
</dbReference>
<evidence type="ECO:0000256" key="5">
    <source>
        <dbReference type="SAM" id="MobiDB-lite"/>
    </source>
</evidence>
<keyword evidence="6" id="KW-1133">Transmembrane helix</keyword>
<dbReference type="InterPro" id="IPR041367">
    <property type="entry name" value="Znf-CCCH_4"/>
</dbReference>
<evidence type="ECO:0000313" key="8">
    <source>
        <dbReference type="EMBL" id="EPY26218.1"/>
    </source>
</evidence>
<feature type="zinc finger region" description="C3H1-type" evidence="4">
    <location>
        <begin position="268"/>
        <end position="295"/>
    </location>
</feature>
<dbReference type="Gene3D" id="3.80.10.10">
    <property type="entry name" value="Ribonuclease Inhibitor"/>
    <property type="match status" value="1"/>
</dbReference>
<evidence type="ECO:0000256" key="3">
    <source>
        <dbReference type="ARBA" id="ARBA00022833"/>
    </source>
</evidence>
<dbReference type="EMBL" id="ATMH01000129">
    <property type="protein sequence ID" value="EPY37168.1"/>
    <property type="molecule type" value="Genomic_DNA"/>
</dbReference>
<keyword evidence="6" id="KW-0472">Membrane</keyword>
<evidence type="ECO:0000313" key="9">
    <source>
        <dbReference type="EMBL" id="EPY34746.1"/>
    </source>
</evidence>
<dbReference type="InterPro" id="IPR032675">
    <property type="entry name" value="LRR_dom_sf"/>
</dbReference>
<evidence type="ECO:0000313" key="10">
    <source>
        <dbReference type="EMBL" id="EPY37168.1"/>
    </source>
</evidence>
<dbReference type="AlphaFoldDB" id="S9UBA7"/>
<keyword evidence="1 4" id="KW-0479">Metal-binding</keyword>
<organism evidence="8 11">
    <name type="scientific">Strigomonas culicis</name>
    <dbReference type="NCBI Taxonomy" id="28005"/>
    <lineage>
        <taxon>Eukaryota</taxon>
        <taxon>Discoba</taxon>
        <taxon>Euglenozoa</taxon>
        <taxon>Kinetoplastea</taxon>
        <taxon>Metakinetoplastina</taxon>
        <taxon>Trypanosomatida</taxon>
        <taxon>Trypanosomatidae</taxon>
        <taxon>Strigomonadinae</taxon>
        <taxon>Strigomonas</taxon>
    </lineage>
</organism>
<name>S9UBA7_9TRYP</name>
<reference evidence="8" key="2">
    <citation type="submission" date="2013-03" db="EMBL/GenBank/DDBJ databases">
        <authorList>
            <person name="Motta M.C.M."/>
            <person name="Martins A.C.A."/>
            <person name="Preta C.M.C.C."/>
            <person name="Silva R."/>
            <person name="de Souza S.S."/>
            <person name="Klein C.C."/>
            <person name="de Almeida L.G.P."/>
            <person name="Cunha O.L."/>
            <person name="Colabardini A.C."/>
            <person name="Lima B.A."/>
            <person name="Machado C.R."/>
            <person name="Soares C.M.A."/>
            <person name="de Menezes C.B.A."/>
            <person name="Bartolomeu D.C."/>
            <person name="Grisard E.C."/>
            <person name="Fantinatti-Garboggini F."/>
            <person name="Rodrigues-Luiz G.F."/>
            <person name="Wagner G."/>
            <person name="Goldman G.H."/>
            <person name="Fietto J.L.R."/>
            <person name="Ciapina L.P."/>
            <person name="Brocchi M."/>
            <person name="Elias M.C."/>
            <person name="Goldman M.H.S."/>
            <person name="Sagot M.-F."/>
            <person name="Pereira M."/>
            <person name="Stoco P.H."/>
            <person name="Teixeira S.M.R."/>
            <person name="de Mendonca-Neto R.P."/>
            <person name="Maciel T.E.F."/>
            <person name="Mendes T.A.O."/>
            <person name="Urmenyi T.P."/>
            <person name="Teixeira M.M.G."/>
            <person name="de Camargo E.F.P."/>
            <person name="de Sousa W."/>
            <person name="Schenkman S."/>
            <person name="de Vasconcelos A.T.R."/>
        </authorList>
    </citation>
    <scope>NUCLEOTIDE SEQUENCE</scope>
</reference>
<protein>
    <recommendedName>
        <fullName evidence="7">C3H1-type domain-containing protein</fullName>
    </recommendedName>
</protein>
<evidence type="ECO:0000313" key="11">
    <source>
        <dbReference type="Proteomes" id="UP000015354"/>
    </source>
</evidence>
<dbReference type="InterPro" id="IPR036855">
    <property type="entry name" value="Znf_CCCH_sf"/>
</dbReference>
<evidence type="ECO:0000256" key="2">
    <source>
        <dbReference type="ARBA" id="ARBA00022771"/>
    </source>
</evidence>
<evidence type="ECO:0000256" key="4">
    <source>
        <dbReference type="PROSITE-ProRule" id="PRU00723"/>
    </source>
</evidence>